<gene>
    <name evidence="1" type="ORF">JOF56_008847</name>
</gene>
<organism evidence="1 2">
    <name type="scientific">Kibdelosporangium banguiense</name>
    <dbReference type="NCBI Taxonomy" id="1365924"/>
    <lineage>
        <taxon>Bacteria</taxon>
        <taxon>Bacillati</taxon>
        <taxon>Actinomycetota</taxon>
        <taxon>Actinomycetes</taxon>
        <taxon>Pseudonocardiales</taxon>
        <taxon>Pseudonocardiaceae</taxon>
        <taxon>Kibdelosporangium</taxon>
    </lineage>
</organism>
<proteinExistence type="predicted"/>
<evidence type="ECO:0000313" key="2">
    <source>
        <dbReference type="Proteomes" id="UP001519332"/>
    </source>
</evidence>
<dbReference type="RefSeq" id="WP_209645453.1">
    <property type="nucleotide sequence ID" value="NZ_JAGINW010000001.1"/>
</dbReference>
<protein>
    <submittedName>
        <fullName evidence="1">Uncharacterized protein</fullName>
    </submittedName>
</protein>
<keyword evidence="2" id="KW-1185">Reference proteome</keyword>
<reference evidence="1 2" key="1">
    <citation type="submission" date="2021-03" db="EMBL/GenBank/DDBJ databases">
        <title>Sequencing the genomes of 1000 actinobacteria strains.</title>
        <authorList>
            <person name="Klenk H.-P."/>
        </authorList>
    </citation>
    <scope>NUCLEOTIDE SEQUENCE [LARGE SCALE GENOMIC DNA]</scope>
    <source>
        <strain evidence="1 2">DSM 46670</strain>
    </source>
</reference>
<dbReference type="EMBL" id="JAGINW010000001">
    <property type="protein sequence ID" value="MBP2328462.1"/>
    <property type="molecule type" value="Genomic_DNA"/>
</dbReference>
<name>A0ABS4TVM8_9PSEU</name>
<comment type="caution">
    <text evidence="1">The sequence shown here is derived from an EMBL/GenBank/DDBJ whole genome shotgun (WGS) entry which is preliminary data.</text>
</comment>
<sequence length="134" mass="14364">MGGFITLSAEPPTYEEVKYGNYSIVTSADAVAEGTDRKRCWGSGGYRDIRDGTEVKVYDETGKLIATGKLGQGRAAQDGQLTTLTNSACMFPIAVADIPTGSKFYQVEVSHRGKVTVDNEPEDGKLFAFLTLGS</sequence>
<accession>A0ABS4TVM8</accession>
<evidence type="ECO:0000313" key="1">
    <source>
        <dbReference type="EMBL" id="MBP2328462.1"/>
    </source>
</evidence>
<dbReference type="Proteomes" id="UP001519332">
    <property type="component" value="Unassembled WGS sequence"/>
</dbReference>